<evidence type="ECO:0000313" key="10">
    <source>
        <dbReference type="WBParaSite" id="maker-uti_cns_0002508-snap-gene-0.11-mRNA-1"/>
    </source>
</evidence>
<evidence type="ECO:0000256" key="6">
    <source>
        <dbReference type="PROSITE-ProRule" id="PRU00047"/>
    </source>
</evidence>
<dbReference type="Gene3D" id="2.60.120.260">
    <property type="entry name" value="Galactose-binding domain-like"/>
    <property type="match status" value="1"/>
</dbReference>
<evidence type="ECO:0000256" key="7">
    <source>
        <dbReference type="SAM" id="MobiDB-lite"/>
    </source>
</evidence>
<name>A0A1I8GP29_9PLAT</name>
<keyword evidence="6" id="KW-0863">Zinc-finger</keyword>
<dbReference type="GO" id="GO:0005886">
    <property type="term" value="C:plasma membrane"/>
    <property type="evidence" value="ECO:0007669"/>
    <property type="project" value="TreeGrafter"/>
</dbReference>
<reference evidence="10" key="1">
    <citation type="submission" date="2016-11" db="UniProtKB">
        <authorList>
            <consortium name="WormBaseParasite"/>
        </authorList>
    </citation>
    <scope>IDENTIFICATION</scope>
</reference>
<evidence type="ECO:0000256" key="1">
    <source>
        <dbReference type="ARBA" id="ARBA00004479"/>
    </source>
</evidence>
<dbReference type="InterPro" id="IPR001878">
    <property type="entry name" value="Znf_CCHC"/>
</dbReference>
<feature type="domain" description="CCHC-type" evidence="8">
    <location>
        <begin position="430"/>
        <end position="444"/>
    </location>
</feature>
<dbReference type="GO" id="GO:0098609">
    <property type="term" value="P:cell-cell adhesion"/>
    <property type="evidence" value="ECO:0007669"/>
    <property type="project" value="TreeGrafter"/>
</dbReference>
<dbReference type="GO" id="GO:0005911">
    <property type="term" value="C:cell-cell junction"/>
    <property type="evidence" value="ECO:0007669"/>
    <property type="project" value="TreeGrafter"/>
</dbReference>
<dbReference type="PANTHER" id="PTHR11640">
    <property type="entry name" value="NEPHRIN"/>
    <property type="match status" value="1"/>
</dbReference>
<dbReference type="Gene3D" id="2.60.40.10">
    <property type="entry name" value="Immunoglobulins"/>
    <property type="match status" value="1"/>
</dbReference>
<proteinExistence type="predicted"/>
<dbReference type="SUPFAM" id="SSF49785">
    <property type="entry name" value="Galactose-binding domain-like"/>
    <property type="match status" value="1"/>
</dbReference>
<evidence type="ECO:0000256" key="3">
    <source>
        <dbReference type="ARBA" id="ARBA00023157"/>
    </source>
</evidence>
<dbReference type="SMART" id="SM00343">
    <property type="entry name" value="ZnF_C2HC"/>
    <property type="match status" value="1"/>
</dbReference>
<dbReference type="PROSITE" id="PS50158">
    <property type="entry name" value="ZF_CCHC"/>
    <property type="match status" value="1"/>
</dbReference>
<dbReference type="SUPFAM" id="SSF57756">
    <property type="entry name" value="Retrovirus zinc finger-like domains"/>
    <property type="match status" value="1"/>
</dbReference>
<keyword evidence="5" id="KW-0393">Immunoglobulin domain</keyword>
<keyword evidence="2" id="KW-0472">Membrane</keyword>
<keyword evidence="6" id="KW-0862">Zinc</keyword>
<dbReference type="GO" id="GO:0008270">
    <property type="term" value="F:zinc ion binding"/>
    <property type="evidence" value="ECO:0007669"/>
    <property type="project" value="UniProtKB-KW"/>
</dbReference>
<dbReference type="InterPro" id="IPR036875">
    <property type="entry name" value="Znf_CCHC_sf"/>
</dbReference>
<accession>A0A1I8GP29</accession>
<dbReference type="Gene3D" id="4.10.60.10">
    <property type="entry name" value="Zinc finger, CCHC-type"/>
    <property type="match status" value="1"/>
</dbReference>
<keyword evidence="6" id="KW-0479">Metal-binding</keyword>
<keyword evidence="9" id="KW-1185">Reference proteome</keyword>
<dbReference type="PANTHER" id="PTHR11640:SF31">
    <property type="entry name" value="IRREGULAR CHIASM C-ROUGHEST PROTEIN-RELATED"/>
    <property type="match status" value="1"/>
</dbReference>
<dbReference type="GO" id="GO:0003676">
    <property type="term" value="F:nucleic acid binding"/>
    <property type="evidence" value="ECO:0007669"/>
    <property type="project" value="InterPro"/>
</dbReference>
<dbReference type="InterPro" id="IPR008979">
    <property type="entry name" value="Galactose-bd-like_sf"/>
</dbReference>
<evidence type="ECO:0000256" key="5">
    <source>
        <dbReference type="ARBA" id="ARBA00023319"/>
    </source>
</evidence>
<evidence type="ECO:0000256" key="2">
    <source>
        <dbReference type="ARBA" id="ARBA00023136"/>
    </source>
</evidence>
<dbReference type="Pfam" id="PF00098">
    <property type="entry name" value="zf-CCHC"/>
    <property type="match status" value="1"/>
</dbReference>
<dbReference type="WBParaSite" id="maker-uti_cns_0002508-snap-gene-0.11-mRNA-1">
    <property type="protein sequence ID" value="maker-uti_cns_0002508-snap-gene-0.11-mRNA-1"/>
    <property type="gene ID" value="maker-uti_cns_0002508-snap-gene-0.11"/>
</dbReference>
<sequence length="928" mass="101117">RYQDVNLHRIRAVLSQERNFATEPAVFTPKHSCCCCCFSCQGNTESCSSSSAVMAQLLALCALCAALCALGGAASSIKFNITTTNIAASWQSSEYFNRCFGDTAVLEQWDYFHTTDTPDSHGNQWLLIKLSRAIRVQSVTVYGRAAEPSRAQNIEILLSDRLPSGLNASNGSCNGTLSGSLSSLTQCGVTQSEQTQTHKVACSYSDCPNVTEYILLRKNVRNESDKYINFQALEVEEASQNAQIYRCEVSGRRLSNCRLNALQTLKNGDRVYMKVCPSCQLPTTDAASCHIAAPSGRITQLRVHGHPDSNLIVIFTLTAESQGGNFTCSFICLSELPPSATEPIGFFALLKESDSDTCTLGTLVERATRLEQVMSKNTPASSSMVSVVDDRLSRLEQQLETLTAAVTSGAARGGRAGPGDRRQAQRTSGCYQCGKDGHIARRCPTKGSHKQEEKPRSVSIEPSNGVQIGSRIFLAPGTEFHFNFITEAAYPSPIHACRLVRTAEQETREDTSGVQLHPFTERSFNDASANKSHAITKISQYRLSISAHMQAAGQKIQCVSAVGESSGKSVKSISLSELVVPSKPEFLLAPITDWTDGHSVSVAVDSTTDSAVPTSHRCLLETRDGNRSLNATQVTYKSSKFELDVDRHWGSAASLVCLVNQSGLIQTWTRHRLPKVLYKVEGLAIRILSGDLVSDEEASFSVTASDSGYPTALHQCRIESKSLGEDKTAESDGSTHWRFTPQRGHNGEQIRCDVVQKLSGSLIFSQTVNSSNLDIKYKATVTWPRNIAPKKEGEALSFVVLADGNPEPSSQCWLQLVSGAQVHLHKLKHSMFESTFNVTVDRSMNRANLSCVLTQPGLPSSTEQSFTQLITVFYQPQPPLSIDLAQTVYEGTDVTFTVRSGAGNPTVTHRCHVYNGKVVSAIFAHPFN</sequence>
<dbReference type="InterPro" id="IPR051275">
    <property type="entry name" value="Cell_adhesion_signaling"/>
</dbReference>
<dbReference type="InterPro" id="IPR013783">
    <property type="entry name" value="Ig-like_fold"/>
</dbReference>
<keyword evidence="3" id="KW-1015">Disulfide bond</keyword>
<dbReference type="AlphaFoldDB" id="A0A1I8GP29"/>
<evidence type="ECO:0000259" key="8">
    <source>
        <dbReference type="PROSITE" id="PS50158"/>
    </source>
</evidence>
<evidence type="ECO:0000256" key="4">
    <source>
        <dbReference type="ARBA" id="ARBA00023180"/>
    </source>
</evidence>
<dbReference type="Proteomes" id="UP000095280">
    <property type="component" value="Unplaced"/>
</dbReference>
<organism evidence="9 10">
    <name type="scientific">Macrostomum lignano</name>
    <dbReference type="NCBI Taxonomy" id="282301"/>
    <lineage>
        <taxon>Eukaryota</taxon>
        <taxon>Metazoa</taxon>
        <taxon>Spiralia</taxon>
        <taxon>Lophotrochozoa</taxon>
        <taxon>Platyhelminthes</taxon>
        <taxon>Rhabditophora</taxon>
        <taxon>Macrostomorpha</taxon>
        <taxon>Macrostomida</taxon>
        <taxon>Macrostomidae</taxon>
        <taxon>Macrostomum</taxon>
    </lineage>
</organism>
<feature type="region of interest" description="Disordered" evidence="7">
    <location>
        <begin position="409"/>
        <end position="429"/>
    </location>
</feature>
<protein>
    <submittedName>
        <fullName evidence="10">CCHC-type domain-containing protein</fullName>
    </submittedName>
</protein>
<dbReference type="GO" id="GO:0050839">
    <property type="term" value="F:cell adhesion molecule binding"/>
    <property type="evidence" value="ECO:0007669"/>
    <property type="project" value="TreeGrafter"/>
</dbReference>
<feature type="region of interest" description="Disordered" evidence="7">
    <location>
        <begin position="441"/>
        <end position="463"/>
    </location>
</feature>
<evidence type="ECO:0000313" key="9">
    <source>
        <dbReference type="Proteomes" id="UP000095280"/>
    </source>
</evidence>
<comment type="subcellular location">
    <subcellularLocation>
        <location evidence="1">Membrane</location>
        <topology evidence="1">Single-pass type I membrane protein</topology>
    </subcellularLocation>
</comment>
<keyword evidence="4" id="KW-0325">Glycoprotein</keyword>